<dbReference type="EMBL" id="JBHSDL010000014">
    <property type="protein sequence ID" value="MFC4375603.1"/>
    <property type="molecule type" value="Genomic_DNA"/>
</dbReference>
<comment type="caution">
    <text evidence="3">The sequence shown here is derived from an EMBL/GenBank/DDBJ whole genome shotgun (WGS) entry which is preliminary data.</text>
</comment>
<dbReference type="CDD" id="cd00371">
    <property type="entry name" value="HMA"/>
    <property type="match status" value="1"/>
</dbReference>
<reference evidence="4" key="1">
    <citation type="journal article" date="2019" name="Int. J. Syst. Evol. Microbiol.">
        <title>The Global Catalogue of Microorganisms (GCM) 10K type strain sequencing project: providing services to taxonomists for standard genome sequencing and annotation.</title>
        <authorList>
            <consortium name="The Broad Institute Genomics Platform"/>
            <consortium name="The Broad Institute Genome Sequencing Center for Infectious Disease"/>
            <person name="Wu L."/>
            <person name="Ma J."/>
        </authorList>
    </citation>
    <scope>NUCLEOTIDE SEQUENCE [LARGE SCALE GENOMIC DNA]</scope>
    <source>
        <strain evidence="4">IBRC-M 10490</strain>
    </source>
</reference>
<evidence type="ECO:0000256" key="1">
    <source>
        <dbReference type="ARBA" id="ARBA00022723"/>
    </source>
</evidence>
<dbReference type="PROSITE" id="PS01047">
    <property type="entry name" value="HMA_1"/>
    <property type="match status" value="1"/>
</dbReference>
<dbReference type="Gene3D" id="3.30.70.100">
    <property type="match status" value="1"/>
</dbReference>
<organism evidence="3 4">
    <name type="scientific">Nocardia halotolerans</name>
    <dbReference type="NCBI Taxonomy" id="1755878"/>
    <lineage>
        <taxon>Bacteria</taxon>
        <taxon>Bacillati</taxon>
        <taxon>Actinomycetota</taxon>
        <taxon>Actinomycetes</taxon>
        <taxon>Mycobacteriales</taxon>
        <taxon>Nocardiaceae</taxon>
        <taxon>Nocardia</taxon>
    </lineage>
</organism>
<proteinExistence type="predicted"/>
<feature type="domain" description="HMA" evidence="2">
    <location>
        <begin position="2"/>
        <end position="67"/>
    </location>
</feature>
<evidence type="ECO:0000313" key="4">
    <source>
        <dbReference type="Proteomes" id="UP001595844"/>
    </source>
</evidence>
<dbReference type="RefSeq" id="WP_378562586.1">
    <property type="nucleotide sequence ID" value="NZ_JBHSDL010000014.1"/>
</dbReference>
<evidence type="ECO:0000259" key="2">
    <source>
        <dbReference type="PROSITE" id="PS50846"/>
    </source>
</evidence>
<dbReference type="Proteomes" id="UP001595844">
    <property type="component" value="Unassembled WGS sequence"/>
</dbReference>
<dbReference type="PRINTS" id="PR00944">
    <property type="entry name" value="CUEXPORT"/>
</dbReference>
<dbReference type="PROSITE" id="PS50846">
    <property type="entry name" value="HMA_2"/>
    <property type="match status" value="1"/>
</dbReference>
<dbReference type="SUPFAM" id="SSF55008">
    <property type="entry name" value="HMA, heavy metal-associated domain"/>
    <property type="match status" value="1"/>
</dbReference>
<dbReference type="InterPro" id="IPR006121">
    <property type="entry name" value="HMA_dom"/>
</dbReference>
<protein>
    <submittedName>
        <fullName evidence="3">Heavy-metal-associated domain-containing protein</fullName>
    </submittedName>
</protein>
<gene>
    <name evidence="3" type="ORF">ACFO5K_16000</name>
</gene>
<accession>A0ABV8VLZ9</accession>
<evidence type="ECO:0000313" key="3">
    <source>
        <dbReference type="EMBL" id="MFC4375603.1"/>
    </source>
</evidence>
<name>A0ABV8VLZ9_9NOCA</name>
<dbReference type="InterPro" id="IPR017969">
    <property type="entry name" value="Heavy-metal-associated_CS"/>
</dbReference>
<dbReference type="InterPro" id="IPR036163">
    <property type="entry name" value="HMA_dom_sf"/>
</dbReference>
<keyword evidence="4" id="KW-1185">Reference proteome</keyword>
<dbReference type="Pfam" id="PF00403">
    <property type="entry name" value="HMA"/>
    <property type="match status" value="1"/>
</dbReference>
<dbReference type="InterPro" id="IPR000428">
    <property type="entry name" value="Cu-bd"/>
</dbReference>
<keyword evidence="1" id="KW-0479">Metal-binding</keyword>
<sequence length="68" mass="6867">MATTTYTVTGMTCGHCVSSVKEEIGKITGVTGVDVDLATGAVRVDSTDELADSDVAAAVDEAGYELAP</sequence>